<keyword evidence="2" id="KW-0732">Signal</keyword>
<evidence type="ECO:0000313" key="3">
    <source>
        <dbReference type="EMBL" id="VDL18376.1"/>
    </source>
</evidence>
<proteinExistence type="predicted"/>
<dbReference type="EMBL" id="UYSG01000140">
    <property type="protein sequence ID" value="VDL18376.1"/>
    <property type="molecule type" value="Genomic_DNA"/>
</dbReference>
<feature type="region of interest" description="Disordered" evidence="1">
    <location>
        <begin position="104"/>
        <end position="127"/>
    </location>
</feature>
<reference evidence="5" key="1">
    <citation type="submission" date="2016-04" db="UniProtKB">
        <authorList>
            <consortium name="WormBaseParasite"/>
        </authorList>
    </citation>
    <scope>IDENTIFICATION</scope>
</reference>
<dbReference type="Proteomes" id="UP000274504">
    <property type="component" value="Unassembled WGS sequence"/>
</dbReference>
<dbReference type="AlphaFoldDB" id="A0A158QC39"/>
<feature type="chain" id="PRO_5043135333" evidence="2">
    <location>
        <begin position="18"/>
        <end position="155"/>
    </location>
</feature>
<dbReference type="WBParaSite" id="HDID_0000091401-mRNA-1">
    <property type="protein sequence ID" value="HDID_0000091401-mRNA-1"/>
    <property type="gene ID" value="HDID_0000091401"/>
</dbReference>
<feature type="signal peptide" evidence="2">
    <location>
        <begin position="1"/>
        <end position="17"/>
    </location>
</feature>
<name>A0A158QC39_HYMDI</name>
<evidence type="ECO:0000313" key="5">
    <source>
        <dbReference type="WBParaSite" id="HDID_0000091401-mRNA-1"/>
    </source>
</evidence>
<reference evidence="3 4" key="2">
    <citation type="submission" date="2018-11" db="EMBL/GenBank/DDBJ databases">
        <authorList>
            <consortium name="Pathogen Informatics"/>
        </authorList>
    </citation>
    <scope>NUCLEOTIDE SEQUENCE [LARGE SCALE GENOMIC DNA]</scope>
</reference>
<protein>
    <submittedName>
        <fullName evidence="5">Secreted protein</fullName>
    </submittedName>
</protein>
<sequence>MCIHLCAFSSVIKLSLMSPLRILPSLHLCNKPRLALLTCSVPFFTSSLFSYVNLGPHSPVSTSATSVTSSATSPATAITSSSSSHSTSNYLSYSPYVPLSRQRSANSGHWRSQGRGRGRMRTLSSGQPSNAARQVALSLINPFRVYFQHSEFSII</sequence>
<organism evidence="5">
    <name type="scientific">Hymenolepis diminuta</name>
    <name type="common">Rat tapeworm</name>
    <dbReference type="NCBI Taxonomy" id="6216"/>
    <lineage>
        <taxon>Eukaryota</taxon>
        <taxon>Metazoa</taxon>
        <taxon>Spiralia</taxon>
        <taxon>Lophotrochozoa</taxon>
        <taxon>Platyhelminthes</taxon>
        <taxon>Cestoda</taxon>
        <taxon>Eucestoda</taxon>
        <taxon>Cyclophyllidea</taxon>
        <taxon>Hymenolepididae</taxon>
        <taxon>Hymenolepis</taxon>
    </lineage>
</organism>
<accession>A0A158QC39</accession>
<evidence type="ECO:0000256" key="2">
    <source>
        <dbReference type="SAM" id="SignalP"/>
    </source>
</evidence>
<evidence type="ECO:0000256" key="1">
    <source>
        <dbReference type="SAM" id="MobiDB-lite"/>
    </source>
</evidence>
<evidence type="ECO:0000313" key="4">
    <source>
        <dbReference type="Proteomes" id="UP000274504"/>
    </source>
</evidence>
<gene>
    <name evidence="3" type="ORF">HDID_LOCUS915</name>
</gene>